<sequence length="66" mass="8141">MTFLLLEKSEDYCKENTFEGFNPNDYWEFSWDEYEYLKFKNAKYGKPKSLLTDIKRNVYLWPIINL</sequence>
<proteinExistence type="predicted"/>
<evidence type="ECO:0000313" key="2">
    <source>
        <dbReference type="Proteomes" id="UP000002308"/>
    </source>
</evidence>
<evidence type="ECO:0000313" key="1">
    <source>
        <dbReference type="EMBL" id="ACP46715.1"/>
    </source>
</evidence>
<dbReference type="HOGENOM" id="CLU_2821090_0_0_2"/>
<protein>
    <submittedName>
        <fullName evidence="1">Uncharacterized protein</fullName>
    </submittedName>
</protein>
<dbReference type="Proteomes" id="UP000002308">
    <property type="component" value="Chromosome"/>
</dbReference>
<dbReference type="AlphaFoldDB" id="C3NAC2"/>
<name>C3NAC2_SACI7</name>
<dbReference type="KEGG" id="siy:YG5714_3063"/>
<accession>C3NAC2</accession>
<organism evidence="1 2">
    <name type="scientific">Saccharolobus islandicus (strain Y.G.57.14 / Yellowstone #1)</name>
    <name type="common">Sulfolobus islandicus</name>
    <dbReference type="NCBI Taxonomy" id="439386"/>
    <lineage>
        <taxon>Archaea</taxon>
        <taxon>Thermoproteota</taxon>
        <taxon>Thermoprotei</taxon>
        <taxon>Sulfolobales</taxon>
        <taxon>Sulfolobaceae</taxon>
        <taxon>Saccharolobus</taxon>
    </lineage>
</organism>
<reference evidence="1 2" key="1">
    <citation type="journal article" date="2009" name="Proc. Natl. Acad. Sci. U.S.A.">
        <title>Biogeography of the Sulfolobus islandicus pan-genome.</title>
        <authorList>
            <person name="Reno M.L."/>
            <person name="Held N.L."/>
            <person name="Fields C.J."/>
            <person name="Burke P.V."/>
            <person name="Whitaker R.J."/>
        </authorList>
    </citation>
    <scope>NUCLEOTIDE SEQUENCE [LARGE SCALE GENOMIC DNA]</scope>
    <source>
        <strain evidence="2">Y.G.57.14 / Yellowstone #1</strain>
    </source>
</reference>
<dbReference type="RefSeq" id="WP_012716634.1">
    <property type="nucleotide sequence ID" value="NC_012622.1"/>
</dbReference>
<dbReference type="GeneID" id="84062613"/>
<gene>
    <name evidence="1" type="ordered locus">YG5714_3063</name>
</gene>
<dbReference type="EMBL" id="CP001403">
    <property type="protein sequence ID" value="ACP46715.1"/>
    <property type="molecule type" value="Genomic_DNA"/>
</dbReference>